<keyword evidence="4 6" id="KW-0862">Zinc</keyword>
<keyword evidence="2" id="KW-0479">Metal-binding</keyword>
<keyword evidence="10" id="KW-1185">Reference proteome</keyword>
<dbReference type="RefSeq" id="WP_184860011.1">
    <property type="nucleotide sequence ID" value="NZ_BAAAWY010000070.1"/>
</dbReference>
<feature type="transmembrane region" description="Helical" evidence="7">
    <location>
        <begin position="184"/>
        <end position="202"/>
    </location>
</feature>
<proteinExistence type="inferred from homology"/>
<keyword evidence="5 6" id="KW-0482">Metalloprotease</keyword>
<dbReference type="GO" id="GO:0006508">
    <property type="term" value="P:proteolysis"/>
    <property type="evidence" value="ECO:0007669"/>
    <property type="project" value="UniProtKB-KW"/>
</dbReference>
<keyword evidence="7" id="KW-0812">Transmembrane</keyword>
<feature type="transmembrane region" description="Helical" evidence="7">
    <location>
        <begin position="55"/>
        <end position="76"/>
    </location>
</feature>
<name>A0A7W9KDG3_9PSEU</name>
<dbReference type="AlphaFoldDB" id="A0A7W9KDG3"/>
<evidence type="ECO:0000256" key="4">
    <source>
        <dbReference type="ARBA" id="ARBA00022833"/>
    </source>
</evidence>
<evidence type="ECO:0000256" key="7">
    <source>
        <dbReference type="SAM" id="Phobius"/>
    </source>
</evidence>
<comment type="caution">
    <text evidence="9">The sequence shown here is derived from an EMBL/GenBank/DDBJ whole genome shotgun (WGS) entry which is preliminary data.</text>
</comment>
<keyword evidence="1 6" id="KW-0645">Protease</keyword>
<dbReference type="Proteomes" id="UP000585638">
    <property type="component" value="Unassembled WGS sequence"/>
</dbReference>
<accession>A0A7W9KDG3</accession>
<dbReference type="InterPro" id="IPR001915">
    <property type="entry name" value="Peptidase_M48"/>
</dbReference>
<gene>
    <name evidence="9" type="ORF">BJ998_001702</name>
</gene>
<evidence type="ECO:0000313" key="9">
    <source>
        <dbReference type="EMBL" id="MBB5890506.1"/>
    </source>
</evidence>
<evidence type="ECO:0000256" key="6">
    <source>
        <dbReference type="RuleBase" id="RU003983"/>
    </source>
</evidence>
<dbReference type="GO" id="GO:0046872">
    <property type="term" value="F:metal ion binding"/>
    <property type="evidence" value="ECO:0007669"/>
    <property type="project" value="UniProtKB-KW"/>
</dbReference>
<feature type="domain" description="Peptidase M48" evidence="8">
    <location>
        <begin position="124"/>
        <end position="255"/>
    </location>
</feature>
<comment type="similarity">
    <text evidence="6">Belongs to the peptidase M48 family.</text>
</comment>
<reference evidence="9 10" key="1">
    <citation type="submission" date="2020-08" db="EMBL/GenBank/DDBJ databases">
        <title>Sequencing the genomes of 1000 actinobacteria strains.</title>
        <authorList>
            <person name="Klenk H.-P."/>
        </authorList>
    </citation>
    <scope>NUCLEOTIDE SEQUENCE [LARGE SCALE GENOMIC DNA]</scope>
    <source>
        <strain evidence="9 10">DSM 43851</strain>
    </source>
</reference>
<dbReference type="Pfam" id="PF01435">
    <property type="entry name" value="Peptidase_M48"/>
    <property type="match status" value="1"/>
</dbReference>
<evidence type="ECO:0000256" key="3">
    <source>
        <dbReference type="ARBA" id="ARBA00022801"/>
    </source>
</evidence>
<sequence length="269" mass="29238">MSSVEGQPVPADEQVVGSVLPRDRDLVRWLVVVGGCYLAAALVLVLVAGEDALRVLGYVVDVPMAVLASAVLVRVARLRQLQRRTRLRPALLAPQLAAGIALAGIPDVRVRVGSRAVGRSYRAGRHGVVLLNDTLLDRIPLATTFVVAHELAHLARHDTLRQTVVAVYLLTLSALSLWVLPWPVAVVIAAIAAALAVTYSWTRELDCDRIAARCAGQRSGVAAMDAFAKWRVRNPLLRLWGVFSHPPLSLRRNAVLDPERMTGWFGPKD</sequence>
<keyword evidence="3 6" id="KW-0378">Hydrolase</keyword>
<dbReference type="GO" id="GO:0004222">
    <property type="term" value="F:metalloendopeptidase activity"/>
    <property type="evidence" value="ECO:0007669"/>
    <property type="project" value="InterPro"/>
</dbReference>
<evidence type="ECO:0000259" key="8">
    <source>
        <dbReference type="Pfam" id="PF01435"/>
    </source>
</evidence>
<keyword evidence="7" id="KW-0472">Membrane</keyword>
<protein>
    <submittedName>
        <fullName evidence="9">Zn-dependent protease with chaperone function</fullName>
    </submittedName>
</protein>
<evidence type="ECO:0000256" key="5">
    <source>
        <dbReference type="ARBA" id="ARBA00023049"/>
    </source>
</evidence>
<evidence type="ECO:0000256" key="1">
    <source>
        <dbReference type="ARBA" id="ARBA00022670"/>
    </source>
</evidence>
<dbReference type="EMBL" id="JACHIR010000001">
    <property type="protein sequence ID" value="MBB5890506.1"/>
    <property type="molecule type" value="Genomic_DNA"/>
</dbReference>
<comment type="cofactor">
    <cofactor evidence="6">
        <name>Zn(2+)</name>
        <dbReference type="ChEBI" id="CHEBI:29105"/>
    </cofactor>
    <text evidence="6">Binds 1 zinc ion per subunit.</text>
</comment>
<organism evidence="9 10">
    <name type="scientific">Kutzneria kofuensis</name>
    <dbReference type="NCBI Taxonomy" id="103725"/>
    <lineage>
        <taxon>Bacteria</taxon>
        <taxon>Bacillati</taxon>
        <taxon>Actinomycetota</taxon>
        <taxon>Actinomycetes</taxon>
        <taxon>Pseudonocardiales</taxon>
        <taxon>Pseudonocardiaceae</taxon>
        <taxon>Kutzneria</taxon>
    </lineage>
</organism>
<evidence type="ECO:0000256" key="2">
    <source>
        <dbReference type="ARBA" id="ARBA00022723"/>
    </source>
</evidence>
<feature type="transmembrane region" description="Helical" evidence="7">
    <location>
        <begin position="29"/>
        <end position="49"/>
    </location>
</feature>
<evidence type="ECO:0000313" key="10">
    <source>
        <dbReference type="Proteomes" id="UP000585638"/>
    </source>
</evidence>
<dbReference type="Gene3D" id="3.30.2010.10">
    <property type="entry name" value="Metalloproteases ('zincins'), catalytic domain"/>
    <property type="match status" value="1"/>
</dbReference>
<keyword evidence="7" id="KW-1133">Transmembrane helix</keyword>